<organism evidence="1 2">
    <name type="scientific">Peronospora matthiolae</name>
    <dbReference type="NCBI Taxonomy" id="2874970"/>
    <lineage>
        <taxon>Eukaryota</taxon>
        <taxon>Sar</taxon>
        <taxon>Stramenopiles</taxon>
        <taxon>Oomycota</taxon>
        <taxon>Peronosporomycetes</taxon>
        <taxon>Peronosporales</taxon>
        <taxon>Peronosporaceae</taxon>
        <taxon>Peronospora</taxon>
    </lineage>
</organism>
<protein>
    <recommendedName>
        <fullName evidence="3">LAGLIDADG endonuclease</fullName>
    </recommendedName>
</protein>
<sequence>MSTRYYVSLNGNKGMRTKINDKSRSSFGNGIGFGFGLWSIGSNGIITKYQLVPALFSSVQVSPT</sequence>
<dbReference type="EMBL" id="CAKLBY020000025">
    <property type="protein sequence ID" value="CAK7902802.1"/>
    <property type="molecule type" value="Genomic_DNA"/>
</dbReference>
<accession>A0AAV1T7P4</accession>
<evidence type="ECO:0000313" key="2">
    <source>
        <dbReference type="Proteomes" id="UP001162060"/>
    </source>
</evidence>
<dbReference type="AlphaFoldDB" id="A0AAV1T7P4"/>
<dbReference type="Proteomes" id="UP001162060">
    <property type="component" value="Unassembled WGS sequence"/>
</dbReference>
<evidence type="ECO:0008006" key="3">
    <source>
        <dbReference type="Google" id="ProtNLM"/>
    </source>
</evidence>
<reference evidence="1" key="1">
    <citation type="submission" date="2024-01" db="EMBL/GenBank/DDBJ databases">
        <authorList>
            <person name="Webb A."/>
        </authorList>
    </citation>
    <scope>NUCLEOTIDE SEQUENCE</scope>
    <source>
        <strain evidence="1">Pm1</strain>
    </source>
</reference>
<comment type="caution">
    <text evidence="1">The sequence shown here is derived from an EMBL/GenBank/DDBJ whole genome shotgun (WGS) entry which is preliminary data.</text>
</comment>
<proteinExistence type="predicted"/>
<gene>
    <name evidence="1" type="ORF">PM001_LOCUS2582</name>
</gene>
<name>A0AAV1T7P4_9STRA</name>
<evidence type="ECO:0000313" key="1">
    <source>
        <dbReference type="EMBL" id="CAK7902802.1"/>
    </source>
</evidence>